<dbReference type="AlphaFoldDB" id="A0A0L0F9D9"/>
<evidence type="ECO:0000259" key="2">
    <source>
        <dbReference type="PROSITE" id="PS50003"/>
    </source>
</evidence>
<feature type="non-terminal residue" evidence="3">
    <location>
        <position position="117"/>
    </location>
</feature>
<evidence type="ECO:0000313" key="3">
    <source>
        <dbReference type="EMBL" id="KNC73335.1"/>
    </source>
</evidence>
<dbReference type="Proteomes" id="UP000054560">
    <property type="component" value="Unassembled WGS sequence"/>
</dbReference>
<name>A0A0L0F9D9_9EUKA</name>
<sequence>TVGEFTVSNGSQVFTLCAQSDKQRREWLVALGSAKAHDRAEAAPLATLLRAYSANQSVASLQREREAESSDDPLKNRDLDTNADAERCQEGETGRVGEGLESLEAVKEKEKVGGSDD</sequence>
<feature type="non-terminal residue" evidence="3">
    <location>
        <position position="1"/>
    </location>
</feature>
<organism evidence="3 4">
    <name type="scientific">Sphaeroforma arctica JP610</name>
    <dbReference type="NCBI Taxonomy" id="667725"/>
    <lineage>
        <taxon>Eukaryota</taxon>
        <taxon>Ichthyosporea</taxon>
        <taxon>Ichthyophonida</taxon>
        <taxon>Sphaeroforma</taxon>
    </lineage>
</organism>
<dbReference type="EMBL" id="KQ245751">
    <property type="protein sequence ID" value="KNC73335.1"/>
    <property type="molecule type" value="Genomic_DNA"/>
</dbReference>
<protein>
    <recommendedName>
        <fullName evidence="2">PH domain-containing protein</fullName>
    </recommendedName>
</protein>
<feature type="domain" description="PH" evidence="2">
    <location>
        <begin position="1"/>
        <end position="36"/>
    </location>
</feature>
<gene>
    <name evidence="3" type="ORF">SARC_14106</name>
</gene>
<dbReference type="PROSITE" id="PS50003">
    <property type="entry name" value="PH_DOMAIN"/>
    <property type="match status" value="1"/>
</dbReference>
<dbReference type="RefSeq" id="XP_014147237.1">
    <property type="nucleotide sequence ID" value="XM_014291762.1"/>
</dbReference>
<feature type="compositionally biased region" description="Basic and acidic residues" evidence="1">
    <location>
        <begin position="104"/>
        <end position="117"/>
    </location>
</feature>
<evidence type="ECO:0000256" key="1">
    <source>
        <dbReference type="SAM" id="MobiDB-lite"/>
    </source>
</evidence>
<feature type="compositionally biased region" description="Basic and acidic residues" evidence="1">
    <location>
        <begin position="62"/>
        <end position="95"/>
    </location>
</feature>
<feature type="region of interest" description="Disordered" evidence="1">
    <location>
        <begin position="57"/>
        <end position="117"/>
    </location>
</feature>
<keyword evidence="4" id="KW-1185">Reference proteome</keyword>
<dbReference type="GeneID" id="25914610"/>
<proteinExistence type="predicted"/>
<accession>A0A0L0F9D9</accession>
<reference evidence="3 4" key="1">
    <citation type="submission" date="2011-02" db="EMBL/GenBank/DDBJ databases">
        <title>The Genome Sequence of Sphaeroforma arctica JP610.</title>
        <authorList>
            <consortium name="The Broad Institute Genome Sequencing Platform"/>
            <person name="Russ C."/>
            <person name="Cuomo C."/>
            <person name="Young S.K."/>
            <person name="Zeng Q."/>
            <person name="Gargeya S."/>
            <person name="Alvarado L."/>
            <person name="Berlin A."/>
            <person name="Chapman S.B."/>
            <person name="Chen Z."/>
            <person name="Freedman E."/>
            <person name="Gellesch M."/>
            <person name="Goldberg J."/>
            <person name="Griggs A."/>
            <person name="Gujja S."/>
            <person name="Heilman E."/>
            <person name="Heiman D."/>
            <person name="Howarth C."/>
            <person name="Mehta T."/>
            <person name="Neiman D."/>
            <person name="Pearson M."/>
            <person name="Roberts A."/>
            <person name="Saif S."/>
            <person name="Shea T."/>
            <person name="Shenoy N."/>
            <person name="Sisk P."/>
            <person name="Stolte C."/>
            <person name="Sykes S."/>
            <person name="White J."/>
            <person name="Yandava C."/>
            <person name="Burger G."/>
            <person name="Gray M.W."/>
            <person name="Holland P.W.H."/>
            <person name="King N."/>
            <person name="Lang F.B.F."/>
            <person name="Roger A.J."/>
            <person name="Ruiz-Trillo I."/>
            <person name="Haas B."/>
            <person name="Nusbaum C."/>
            <person name="Birren B."/>
        </authorList>
    </citation>
    <scope>NUCLEOTIDE SEQUENCE [LARGE SCALE GENOMIC DNA]</scope>
    <source>
        <strain evidence="3 4">JP610</strain>
    </source>
</reference>
<dbReference type="InterPro" id="IPR001849">
    <property type="entry name" value="PH_domain"/>
</dbReference>
<evidence type="ECO:0000313" key="4">
    <source>
        <dbReference type="Proteomes" id="UP000054560"/>
    </source>
</evidence>